<evidence type="ECO:0000256" key="2">
    <source>
        <dbReference type="ARBA" id="ARBA00022481"/>
    </source>
</evidence>
<dbReference type="Pfam" id="PF07963">
    <property type="entry name" value="N_methyl"/>
    <property type="match status" value="1"/>
</dbReference>
<dbReference type="EMBL" id="RIZI01000172">
    <property type="protein sequence ID" value="RNF60908.1"/>
    <property type="molecule type" value="Genomic_DNA"/>
</dbReference>
<feature type="transmembrane region" description="Helical" evidence="6">
    <location>
        <begin position="12"/>
        <end position="35"/>
    </location>
</feature>
<dbReference type="PROSITE" id="PS00409">
    <property type="entry name" value="PROKAR_NTER_METHYL"/>
    <property type="match status" value="1"/>
</dbReference>
<comment type="caution">
    <text evidence="7">The sequence shown here is derived from an EMBL/GenBank/DDBJ whole genome shotgun (WGS) entry which is preliminary data.</text>
</comment>
<dbReference type="PANTHER" id="PTHR30093">
    <property type="entry name" value="GENERAL SECRETION PATHWAY PROTEIN G"/>
    <property type="match status" value="1"/>
</dbReference>
<dbReference type="OrthoDB" id="5298970at2"/>
<dbReference type="NCBIfam" id="TIGR02532">
    <property type="entry name" value="IV_pilin_GFxxxE"/>
    <property type="match status" value="1"/>
</dbReference>
<evidence type="ECO:0000256" key="4">
    <source>
        <dbReference type="ARBA" id="ARBA00022989"/>
    </source>
</evidence>
<dbReference type="AlphaFoldDB" id="A0A3M8QX54"/>
<reference evidence="7" key="1">
    <citation type="submission" date="2018-10" db="EMBL/GenBank/DDBJ databases">
        <title>Acidithiobacillus sulfuriphilus sp. nov.: an extremely acidophilic sulfur-oxidizing chemolithotroph isolated from a neutral pH environment.</title>
        <authorList>
            <person name="Falagan C."/>
            <person name="Moya-Beltran A."/>
            <person name="Quatrini R."/>
            <person name="Johnson D.B."/>
        </authorList>
    </citation>
    <scope>NUCLEOTIDE SEQUENCE [LARGE SCALE GENOMIC DNA]</scope>
    <source>
        <strain evidence="7">CJ-2</strain>
    </source>
</reference>
<dbReference type="Gene3D" id="3.30.700.10">
    <property type="entry name" value="Glycoprotein, Type 4 Pilin"/>
    <property type="match status" value="1"/>
</dbReference>
<evidence type="ECO:0000256" key="3">
    <source>
        <dbReference type="ARBA" id="ARBA00022692"/>
    </source>
</evidence>
<evidence type="ECO:0000313" key="7">
    <source>
        <dbReference type="EMBL" id="RNF60908.1"/>
    </source>
</evidence>
<dbReference type="InterPro" id="IPR012902">
    <property type="entry name" value="N_methyl_site"/>
</dbReference>
<keyword evidence="5 6" id="KW-0472">Membrane</keyword>
<keyword evidence="3 6" id="KW-0812">Transmembrane</keyword>
<name>A0A3M8QX54_9PROT</name>
<dbReference type="PANTHER" id="PTHR30093:SF44">
    <property type="entry name" value="TYPE II SECRETION SYSTEM CORE PROTEIN G"/>
    <property type="match status" value="1"/>
</dbReference>
<evidence type="ECO:0000256" key="1">
    <source>
        <dbReference type="ARBA" id="ARBA00004167"/>
    </source>
</evidence>
<dbReference type="SUPFAM" id="SSF54523">
    <property type="entry name" value="Pili subunits"/>
    <property type="match status" value="1"/>
</dbReference>
<proteinExistence type="predicted"/>
<protein>
    <submittedName>
        <fullName evidence="7">Prepilin-type N-terminal cleavage/methylation domain-containing protein</fullName>
    </submittedName>
</protein>
<organism evidence="7">
    <name type="scientific">Acidithiobacillus sulfuriphilus</name>
    <dbReference type="NCBI Taxonomy" id="1867749"/>
    <lineage>
        <taxon>Bacteria</taxon>
        <taxon>Pseudomonadati</taxon>
        <taxon>Pseudomonadota</taxon>
        <taxon>Acidithiobacillia</taxon>
        <taxon>Acidithiobacillales</taxon>
        <taxon>Acidithiobacillaceae</taxon>
        <taxon>Acidithiobacillus</taxon>
    </lineage>
</organism>
<evidence type="ECO:0000256" key="6">
    <source>
        <dbReference type="SAM" id="Phobius"/>
    </source>
</evidence>
<dbReference type="GO" id="GO:0016020">
    <property type="term" value="C:membrane"/>
    <property type="evidence" value="ECO:0007669"/>
    <property type="project" value="UniProtKB-SubCell"/>
</dbReference>
<dbReference type="InterPro" id="IPR045584">
    <property type="entry name" value="Pilin-like"/>
</dbReference>
<evidence type="ECO:0000256" key="5">
    <source>
        <dbReference type="ARBA" id="ARBA00023136"/>
    </source>
</evidence>
<keyword evidence="4 6" id="KW-1133">Transmembrane helix</keyword>
<sequence length="171" mass="16809">MRMKIENARRQEAGFTLIELMIVIAIIGILAAIAIPQYEKYITTSKASGVASNFKQAVDAINAGIAAASAGQITDLSQVLNAKASVDPVNTASEAFSFTGTVTSASALPSGCGTIAITGGTIGPGAASGTFGVAYVNAGCNAAQAAAIDAALTAAGFSTAVGGTALTISGY</sequence>
<accession>A0A3M8QX54</accession>
<comment type="subcellular location">
    <subcellularLocation>
        <location evidence="1">Membrane</location>
        <topology evidence="1">Single-pass membrane protein</topology>
    </subcellularLocation>
</comment>
<gene>
    <name evidence="7" type="ORF">EC580_08755</name>
</gene>
<keyword evidence="2" id="KW-0488">Methylation</keyword>